<gene>
    <name evidence="3" type="ORF">Salat_2460800</name>
</gene>
<proteinExistence type="predicted"/>
<dbReference type="Pfam" id="PF05678">
    <property type="entry name" value="VQ"/>
    <property type="match status" value="1"/>
</dbReference>
<accession>A0AAE1XRR8</accession>
<comment type="caution">
    <text evidence="3">The sequence shown here is derived from an EMBL/GenBank/DDBJ whole genome shotgun (WGS) entry which is preliminary data.</text>
</comment>
<dbReference type="EMBL" id="JACGWO010000010">
    <property type="protein sequence ID" value="KAK4416353.1"/>
    <property type="molecule type" value="Genomic_DNA"/>
</dbReference>
<keyword evidence="4" id="KW-1185">Reference proteome</keyword>
<protein>
    <recommendedName>
        <fullName evidence="2">VQ domain-containing protein</fullName>
    </recommendedName>
</protein>
<sequence length="174" mass="18562">MESYSYTTTSNISGASSCSSFSNLSNSSAHQHQGTSAKPPPSYRSALHSVRKLPAKNVILKKPIAPMPPTPPKIYKVDRADFRDVVQKLTGAPEFHPTRLQEVAPPPLCLSPPHRAPLVHPTVKMPFSGETSPGFAAEEKPWKSFDGGLGAASPLGFGLSPSSLAWFSSVLLSP</sequence>
<dbReference type="InterPro" id="IPR039610">
    <property type="entry name" value="VQ29"/>
</dbReference>
<dbReference type="Proteomes" id="UP001293254">
    <property type="component" value="Unassembled WGS sequence"/>
</dbReference>
<feature type="domain" description="VQ" evidence="2">
    <location>
        <begin position="70"/>
        <end position="94"/>
    </location>
</feature>
<dbReference type="PANTHER" id="PTHR34794:SF1">
    <property type="entry name" value="OS10G0101800 PROTEIN"/>
    <property type="match status" value="1"/>
</dbReference>
<feature type="compositionally biased region" description="Low complexity" evidence="1">
    <location>
        <begin position="10"/>
        <end position="28"/>
    </location>
</feature>
<organism evidence="3 4">
    <name type="scientific">Sesamum alatum</name>
    <dbReference type="NCBI Taxonomy" id="300844"/>
    <lineage>
        <taxon>Eukaryota</taxon>
        <taxon>Viridiplantae</taxon>
        <taxon>Streptophyta</taxon>
        <taxon>Embryophyta</taxon>
        <taxon>Tracheophyta</taxon>
        <taxon>Spermatophyta</taxon>
        <taxon>Magnoliopsida</taxon>
        <taxon>eudicotyledons</taxon>
        <taxon>Gunneridae</taxon>
        <taxon>Pentapetalae</taxon>
        <taxon>asterids</taxon>
        <taxon>lamiids</taxon>
        <taxon>Lamiales</taxon>
        <taxon>Pedaliaceae</taxon>
        <taxon>Sesamum</taxon>
    </lineage>
</organism>
<evidence type="ECO:0000313" key="4">
    <source>
        <dbReference type="Proteomes" id="UP001293254"/>
    </source>
</evidence>
<dbReference type="PANTHER" id="PTHR34794">
    <property type="entry name" value="EXPRESSED PROTEIN"/>
    <property type="match status" value="1"/>
</dbReference>
<dbReference type="AlphaFoldDB" id="A0AAE1XRR8"/>
<reference evidence="3" key="2">
    <citation type="journal article" date="2024" name="Plant">
        <title>Genomic evolution and insights into agronomic trait innovations of Sesamum species.</title>
        <authorList>
            <person name="Miao H."/>
            <person name="Wang L."/>
            <person name="Qu L."/>
            <person name="Liu H."/>
            <person name="Sun Y."/>
            <person name="Le M."/>
            <person name="Wang Q."/>
            <person name="Wei S."/>
            <person name="Zheng Y."/>
            <person name="Lin W."/>
            <person name="Duan Y."/>
            <person name="Cao H."/>
            <person name="Xiong S."/>
            <person name="Wang X."/>
            <person name="Wei L."/>
            <person name="Li C."/>
            <person name="Ma Q."/>
            <person name="Ju M."/>
            <person name="Zhao R."/>
            <person name="Li G."/>
            <person name="Mu C."/>
            <person name="Tian Q."/>
            <person name="Mei H."/>
            <person name="Zhang T."/>
            <person name="Gao T."/>
            <person name="Zhang H."/>
        </authorList>
    </citation>
    <scope>NUCLEOTIDE SEQUENCE</scope>
    <source>
        <strain evidence="3">3651</strain>
    </source>
</reference>
<name>A0AAE1XRR8_9LAMI</name>
<dbReference type="InterPro" id="IPR008889">
    <property type="entry name" value="VQ"/>
</dbReference>
<feature type="region of interest" description="Disordered" evidence="1">
    <location>
        <begin position="1"/>
        <end position="46"/>
    </location>
</feature>
<reference evidence="3" key="1">
    <citation type="submission" date="2020-06" db="EMBL/GenBank/DDBJ databases">
        <authorList>
            <person name="Li T."/>
            <person name="Hu X."/>
            <person name="Zhang T."/>
            <person name="Song X."/>
            <person name="Zhang H."/>
            <person name="Dai N."/>
            <person name="Sheng W."/>
            <person name="Hou X."/>
            <person name="Wei L."/>
        </authorList>
    </citation>
    <scope>NUCLEOTIDE SEQUENCE</scope>
    <source>
        <strain evidence="3">3651</strain>
        <tissue evidence="3">Leaf</tissue>
    </source>
</reference>
<evidence type="ECO:0000313" key="3">
    <source>
        <dbReference type="EMBL" id="KAK4416353.1"/>
    </source>
</evidence>
<evidence type="ECO:0000259" key="2">
    <source>
        <dbReference type="Pfam" id="PF05678"/>
    </source>
</evidence>
<evidence type="ECO:0000256" key="1">
    <source>
        <dbReference type="SAM" id="MobiDB-lite"/>
    </source>
</evidence>